<evidence type="ECO:0000313" key="4">
    <source>
        <dbReference type="Proteomes" id="UP001168528"/>
    </source>
</evidence>
<protein>
    <submittedName>
        <fullName evidence="3">Plasmid pRiA4b ORF-3 family protein</fullName>
    </submittedName>
</protein>
<feature type="transmembrane region" description="Helical" evidence="1">
    <location>
        <begin position="172"/>
        <end position="194"/>
    </location>
</feature>
<keyword evidence="1" id="KW-1133">Transmembrane helix</keyword>
<dbReference type="InterPro" id="IPR012912">
    <property type="entry name" value="Plasmid_pRiA4b_Orf3-like"/>
</dbReference>
<dbReference type="Gene3D" id="3.10.290.30">
    <property type="entry name" value="MM3350-like"/>
    <property type="match status" value="1"/>
</dbReference>
<dbReference type="SUPFAM" id="SSF159941">
    <property type="entry name" value="MM3350-like"/>
    <property type="match status" value="1"/>
</dbReference>
<reference evidence="3" key="1">
    <citation type="submission" date="2023-07" db="EMBL/GenBank/DDBJ databases">
        <title>The genome sequence of Rhodocytophaga aerolata KACC 12507.</title>
        <authorList>
            <person name="Zhang X."/>
        </authorList>
    </citation>
    <scope>NUCLEOTIDE SEQUENCE</scope>
    <source>
        <strain evidence="3">KACC 12507</strain>
    </source>
</reference>
<keyword evidence="4" id="KW-1185">Reference proteome</keyword>
<dbReference type="InterPro" id="IPR024047">
    <property type="entry name" value="MM3350-like_sf"/>
</dbReference>
<comment type="caution">
    <text evidence="3">The sequence shown here is derived from an EMBL/GenBank/DDBJ whole genome shotgun (WGS) entry which is preliminary data.</text>
</comment>
<keyword evidence="1" id="KW-0472">Membrane</keyword>
<accession>A0ABT8R5A6</accession>
<dbReference type="RefSeq" id="WP_302038073.1">
    <property type="nucleotide sequence ID" value="NZ_JAUKPO010000006.1"/>
</dbReference>
<evidence type="ECO:0000313" key="3">
    <source>
        <dbReference type="EMBL" id="MDO1447273.1"/>
    </source>
</evidence>
<evidence type="ECO:0000256" key="1">
    <source>
        <dbReference type="SAM" id="Phobius"/>
    </source>
</evidence>
<sequence length="433" mass="50202">MNPACEASMMPVVNDFTLFFQFLKSQDKTPLTIEKAVLKGKDLFVLNQQLYYKSAYVTEKSLQNAYPALDFFYQVAVASRLVYIYRQEKENYLQLNRLRLEAFEALTFTEKYFFLLETAWSYINWPKLSETMSWILIEESIIRILHLVSLSIPGSLLPVAQHRYIDLGEEKIYFSIVSSAIYAFYVLGFYDLIFDNTFTQKPDRYMLPVTALKPTLLGRELATILLDKRPLELWNVACRRDSNEGEIPLGITEEHFYIEDAKGNVTPNPLVTFETESFLKPFLPLFNPGELKTSLFPLPKAFTEGIFHFKIALAKDLYRTIAISAYDTLHDLHNAIQAAYKFDNDHLYAFYMDNEQYSGERYESPWSEEGPFADTVKIGELDLYAGQQFLYLFDFGDEWLFTITLLAIDTSGVVLKKPKVLDKQGRNPKQYRA</sequence>
<organism evidence="3 4">
    <name type="scientific">Rhodocytophaga aerolata</name>
    <dbReference type="NCBI Taxonomy" id="455078"/>
    <lineage>
        <taxon>Bacteria</taxon>
        <taxon>Pseudomonadati</taxon>
        <taxon>Bacteroidota</taxon>
        <taxon>Cytophagia</taxon>
        <taxon>Cytophagales</taxon>
        <taxon>Rhodocytophagaceae</taxon>
        <taxon>Rhodocytophaga</taxon>
    </lineage>
</organism>
<proteinExistence type="predicted"/>
<feature type="domain" description="Plasmid pRiA4b Orf3-like" evidence="2">
    <location>
        <begin position="315"/>
        <end position="428"/>
    </location>
</feature>
<dbReference type="EMBL" id="JAUKPO010000006">
    <property type="protein sequence ID" value="MDO1447273.1"/>
    <property type="molecule type" value="Genomic_DNA"/>
</dbReference>
<keyword evidence="1" id="KW-0812">Transmembrane</keyword>
<evidence type="ECO:0000259" key="2">
    <source>
        <dbReference type="Pfam" id="PF07929"/>
    </source>
</evidence>
<dbReference type="Proteomes" id="UP001168528">
    <property type="component" value="Unassembled WGS sequence"/>
</dbReference>
<name>A0ABT8R5A6_9BACT</name>
<gene>
    <name evidence="3" type="ORF">Q0590_13470</name>
</gene>
<dbReference type="Pfam" id="PF07929">
    <property type="entry name" value="PRiA4_ORF3"/>
    <property type="match status" value="1"/>
</dbReference>